<dbReference type="SMART" id="SM00257">
    <property type="entry name" value="LysM"/>
    <property type="match status" value="1"/>
</dbReference>
<dbReference type="AlphaFoldDB" id="A0A1T5K526"/>
<dbReference type="CDD" id="cd00118">
    <property type="entry name" value="LysM"/>
    <property type="match status" value="1"/>
</dbReference>
<accession>A0A1T5K526</accession>
<dbReference type="Pfam" id="PF01476">
    <property type="entry name" value="LysM"/>
    <property type="match status" value="1"/>
</dbReference>
<dbReference type="InterPro" id="IPR018392">
    <property type="entry name" value="LysM"/>
</dbReference>
<name>A0A1T5K526_9FIRM</name>
<evidence type="ECO:0000259" key="1">
    <source>
        <dbReference type="PROSITE" id="PS51782"/>
    </source>
</evidence>
<organism evidence="2 3">
    <name type="scientific">Maledivibacter halophilus</name>
    <dbReference type="NCBI Taxonomy" id="36842"/>
    <lineage>
        <taxon>Bacteria</taxon>
        <taxon>Bacillati</taxon>
        <taxon>Bacillota</taxon>
        <taxon>Clostridia</taxon>
        <taxon>Peptostreptococcales</taxon>
        <taxon>Caminicellaceae</taxon>
        <taxon>Maledivibacter</taxon>
    </lineage>
</organism>
<dbReference type="SUPFAM" id="SSF54106">
    <property type="entry name" value="LysM domain"/>
    <property type="match status" value="1"/>
</dbReference>
<evidence type="ECO:0000313" key="2">
    <source>
        <dbReference type="EMBL" id="SKC58569.1"/>
    </source>
</evidence>
<dbReference type="InterPro" id="IPR036779">
    <property type="entry name" value="LysM_dom_sf"/>
</dbReference>
<protein>
    <submittedName>
        <fullName evidence="2">LysM domain-containing protein</fullName>
    </submittedName>
</protein>
<dbReference type="Pfam" id="PF12673">
    <property type="entry name" value="SipL"/>
    <property type="match status" value="3"/>
</dbReference>
<reference evidence="2 3" key="1">
    <citation type="submission" date="2017-02" db="EMBL/GenBank/DDBJ databases">
        <authorList>
            <person name="Peterson S.W."/>
        </authorList>
    </citation>
    <scope>NUCLEOTIDE SEQUENCE [LARGE SCALE GENOMIC DNA]</scope>
    <source>
        <strain evidence="2 3">M1</strain>
    </source>
</reference>
<dbReference type="Proteomes" id="UP000190285">
    <property type="component" value="Unassembled WGS sequence"/>
</dbReference>
<sequence>MSIGLVKEMLKLDRMIGSENVQNLVESDIVVPDSKPDIYNILSAQGRVNITDKEIMQGKIVVDGTVDYKVLYASNDPDKILHSMKASSNFTQNIEIDDIDGIMVPEVNCSIENMDFSIMNERKISVQTVLNINGKVFKTDEIDIVKEVEGLEDVQALKNTIKYDNVISNSSSQTVLRENFELGEEEAEINEILEANGSVVVNEKRITDNKVIIGGNVNVNLLYATEEPRNPIHELKHEIPFTHFIEVPKAQENMDCIVDVKVDEIFTDIKKNLNEENKGYNVEVVLKAGAKVSNKTEKEVILDAYSPSRKLNIQTQNLKFMKNIGNNSSHAVIKETIDTPSEYPNIFKVLTVKARPVVTDYKLIDNKNIIEGFVDTNVLYMADNEEMQVYSFNQEVPFRHYVEVEGLNEDMEADIKLDIENVDYATINSKQIETKVSLNASSEIRKEYEIEALINIEDLGEIDDDDNRASITIYFVQEGDNLWNIAKRYNTTVKEILETNEILDSEEIKMGDKIIIQKNYEYKL</sequence>
<dbReference type="OrthoDB" id="9779340at2"/>
<evidence type="ECO:0000313" key="3">
    <source>
        <dbReference type="Proteomes" id="UP000190285"/>
    </source>
</evidence>
<dbReference type="Gene3D" id="3.10.350.10">
    <property type="entry name" value="LysM domain"/>
    <property type="match status" value="1"/>
</dbReference>
<dbReference type="EMBL" id="FUZT01000003">
    <property type="protein sequence ID" value="SKC58569.1"/>
    <property type="molecule type" value="Genomic_DNA"/>
</dbReference>
<gene>
    <name evidence="2" type="ORF">SAMN02194393_01615</name>
</gene>
<dbReference type="InterPro" id="IPR024300">
    <property type="entry name" value="SipL_SPOCS_dom"/>
</dbReference>
<dbReference type="STRING" id="36842.SAMN02194393_01615"/>
<keyword evidence="3" id="KW-1185">Reference proteome</keyword>
<feature type="domain" description="LysM" evidence="1">
    <location>
        <begin position="472"/>
        <end position="516"/>
    </location>
</feature>
<dbReference type="PROSITE" id="PS51782">
    <property type="entry name" value="LYSM"/>
    <property type="match status" value="1"/>
</dbReference>
<proteinExistence type="predicted"/>
<dbReference type="RefSeq" id="WP_079490713.1">
    <property type="nucleotide sequence ID" value="NZ_FUZT01000003.1"/>
</dbReference>